<dbReference type="PANTHER" id="PTHR30231:SF42">
    <property type="entry name" value="EXONUCLEASE"/>
    <property type="match status" value="1"/>
</dbReference>
<keyword evidence="1" id="KW-0269">Exonuclease</keyword>
<evidence type="ECO:0000259" key="2">
    <source>
        <dbReference type="SMART" id="SM00479"/>
    </source>
</evidence>
<dbReference type="FunFam" id="3.30.420.10:FF:000045">
    <property type="entry name" value="3'-5' exonuclease DinG"/>
    <property type="match status" value="1"/>
</dbReference>
<dbReference type="Gene3D" id="3.30.420.10">
    <property type="entry name" value="Ribonuclease H-like superfamily/Ribonuclease H"/>
    <property type="match status" value="1"/>
</dbReference>
<dbReference type="Pfam" id="PF00929">
    <property type="entry name" value="RNase_T"/>
    <property type="match status" value="1"/>
</dbReference>
<dbReference type="GO" id="GO:0008408">
    <property type="term" value="F:3'-5' exonuclease activity"/>
    <property type="evidence" value="ECO:0007669"/>
    <property type="project" value="TreeGrafter"/>
</dbReference>
<evidence type="ECO:0000313" key="3">
    <source>
        <dbReference type="EMBL" id="QDR82290.1"/>
    </source>
</evidence>
<dbReference type="Proteomes" id="UP000320776">
    <property type="component" value="Chromosome"/>
</dbReference>
<keyword evidence="4" id="KW-1185">Reference proteome</keyword>
<dbReference type="InterPro" id="IPR012337">
    <property type="entry name" value="RNaseH-like_sf"/>
</dbReference>
<dbReference type="GO" id="GO:0003676">
    <property type="term" value="F:nucleic acid binding"/>
    <property type="evidence" value="ECO:0007669"/>
    <property type="project" value="InterPro"/>
</dbReference>
<proteinExistence type="predicted"/>
<dbReference type="EC" id="2.7.7.7" evidence="3"/>
<dbReference type="AlphaFoldDB" id="A0A517DY51"/>
<dbReference type="GO" id="GO:0005829">
    <property type="term" value="C:cytosol"/>
    <property type="evidence" value="ECO:0007669"/>
    <property type="project" value="TreeGrafter"/>
</dbReference>
<evidence type="ECO:0000256" key="1">
    <source>
        <dbReference type="ARBA" id="ARBA00022839"/>
    </source>
</evidence>
<reference evidence="3 4" key="1">
    <citation type="submission" date="2019-02" db="EMBL/GenBank/DDBJ databases">
        <title>Closed genome of Sporomusa termitida DSM 4440.</title>
        <authorList>
            <person name="Poehlein A."/>
            <person name="Daniel R."/>
        </authorList>
    </citation>
    <scope>NUCLEOTIDE SEQUENCE [LARGE SCALE GENOMIC DNA]</scope>
    <source>
        <strain evidence="3 4">DSM 4440</strain>
    </source>
</reference>
<keyword evidence="1" id="KW-0378">Hydrolase</keyword>
<organism evidence="3 4">
    <name type="scientific">Sporomusa termitida</name>
    <dbReference type="NCBI Taxonomy" id="2377"/>
    <lineage>
        <taxon>Bacteria</taxon>
        <taxon>Bacillati</taxon>
        <taxon>Bacillota</taxon>
        <taxon>Negativicutes</taxon>
        <taxon>Selenomonadales</taxon>
        <taxon>Sporomusaceae</taxon>
        <taxon>Sporomusa</taxon>
    </lineage>
</organism>
<name>A0A517DY51_9FIRM</name>
<accession>A0A517DY51</accession>
<gene>
    <name evidence="3" type="primary">polC_2</name>
    <name evidence="3" type="ORF">SPTER_37150</name>
</gene>
<dbReference type="SUPFAM" id="SSF53098">
    <property type="entry name" value="Ribonuclease H-like"/>
    <property type="match status" value="1"/>
</dbReference>
<dbReference type="KEGG" id="sted:SPTER_37150"/>
<dbReference type="InterPro" id="IPR013520">
    <property type="entry name" value="Ribonucl_H"/>
</dbReference>
<feature type="domain" description="Exonuclease" evidence="2">
    <location>
        <begin position="27"/>
        <end position="191"/>
    </location>
</feature>
<keyword evidence="1" id="KW-0540">Nuclease</keyword>
<keyword evidence="3" id="KW-0808">Transferase</keyword>
<dbReference type="SMART" id="SM00479">
    <property type="entry name" value="EXOIII"/>
    <property type="match status" value="1"/>
</dbReference>
<sequence>MPGRGRVIRNRKAAGCHSGRRGYLDMNYVAIDFETANSSRASACSLAAITVENGAIVRTAYSLIRPPVLQFNYWNTKIHGLTAAHVQDKPTFAELWDRIRPHLEHKIVIAHNAAFDISVLRGMLNEYGLPYPAFRYACTVDIARKVWSDLENYKLSTLARRFAIEFEHHNALHDARTCALIALLAKAEAQASSFMHLADILQISLREF</sequence>
<evidence type="ECO:0000313" key="4">
    <source>
        <dbReference type="Proteomes" id="UP000320776"/>
    </source>
</evidence>
<keyword evidence="3" id="KW-0548">Nucleotidyltransferase</keyword>
<dbReference type="PANTHER" id="PTHR30231">
    <property type="entry name" value="DNA POLYMERASE III SUBUNIT EPSILON"/>
    <property type="match status" value="1"/>
</dbReference>
<dbReference type="GO" id="GO:0003887">
    <property type="term" value="F:DNA-directed DNA polymerase activity"/>
    <property type="evidence" value="ECO:0007669"/>
    <property type="project" value="UniProtKB-EC"/>
</dbReference>
<dbReference type="EMBL" id="CP036259">
    <property type="protein sequence ID" value="QDR82290.1"/>
    <property type="molecule type" value="Genomic_DNA"/>
</dbReference>
<dbReference type="InterPro" id="IPR036397">
    <property type="entry name" value="RNaseH_sf"/>
</dbReference>
<protein>
    <submittedName>
        <fullName evidence="3">DNA polymerase III PolC-type</fullName>
        <ecNumber evidence="3">2.7.7.7</ecNumber>
    </submittedName>
</protein>
<dbReference type="CDD" id="cd06130">
    <property type="entry name" value="DNA_pol_III_epsilon_like"/>
    <property type="match status" value="1"/>
</dbReference>